<feature type="domain" description="PhnB-like" evidence="1">
    <location>
        <begin position="8"/>
        <end position="128"/>
    </location>
</feature>
<name>Q3KE97_PSEPF</name>
<dbReference type="EMBL" id="CP000094">
    <property type="protein sequence ID" value="ABA73909.1"/>
    <property type="molecule type" value="Genomic_DNA"/>
</dbReference>
<reference evidence="2 3" key="1">
    <citation type="journal article" date="2009" name="Genome Biol.">
        <title>Genomic and genetic analyses of diversity and plant interactions of Pseudomonas fluorescens.</title>
        <authorList>
            <person name="Silby M.W."/>
            <person name="Cerdeno-Tarraga A.M."/>
            <person name="Vernikos G.S."/>
            <person name="Giddens S.R."/>
            <person name="Jackson R.W."/>
            <person name="Preston G.M."/>
            <person name="Zhang X.X."/>
            <person name="Moon C.D."/>
            <person name="Gehrig S.M."/>
            <person name="Godfrey S.A."/>
            <person name="Knight C.G."/>
            <person name="Malone J.G."/>
            <person name="Robinson Z."/>
            <person name="Spiers A.J."/>
            <person name="Harris S."/>
            <person name="Challis G.L."/>
            <person name="Yaxley A.M."/>
            <person name="Harris D."/>
            <person name="Seeger K."/>
            <person name="Murphy L."/>
            <person name="Rutter S."/>
            <person name="Squares R."/>
            <person name="Quail M.A."/>
            <person name="Saunders E."/>
            <person name="Mavromatis K."/>
            <person name="Brettin T.S."/>
            <person name="Bentley S.D."/>
            <person name="Hothersall J."/>
            <person name="Stephens E."/>
            <person name="Thomas C.M."/>
            <person name="Parkhill J."/>
            <person name="Levy S.B."/>
            <person name="Rainey P.B."/>
            <person name="Thomson N.R."/>
        </authorList>
    </citation>
    <scope>NUCLEOTIDE SEQUENCE [LARGE SCALE GENOMIC DNA]</scope>
    <source>
        <strain evidence="2 3">Pf0-1</strain>
    </source>
</reference>
<dbReference type="Gene3D" id="3.10.180.10">
    <property type="entry name" value="2,3-Dihydroxybiphenyl 1,2-Dioxygenase, domain 1"/>
    <property type="match status" value="1"/>
</dbReference>
<dbReference type="eggNOG" id="COG3865">
    <property type="taxonomic scope" value="Bacteria"/>
</dbReference>
<evidence type="ECO:0000259" key="1">
    <source>
        <dbReference type="Pfam" id="PF06983"/>
    </source>
</evidence>
<dbReference type="PANTHER" id="PTHR33990">
    <property type="entry name" value="PROTEIN YJDN-RELATED"/>
    <property type="match status" value="1"/>
</dbReference>
<protein>
    <recommendedName>
        <fullName evidence="1">PhnB-like domain-containing protein</fullName>
    </recommendedName>
</protein>
<accession>Q3KE97</accession>
<dbReference type="SUPFAM" id="SSF54593">
    <property type="entry name" value="Glyoxalase/Bleomycin resistance protein/Dihydroxybiphenyl dioxygenase"/>
    <property type="match status" value="1"/>
</dbReference>
<proteinExistence type="predicted"/>
<gene>
    <name evidence="2" type="ordered locus">Pfl01_2166</name>
</gene>
<sequence length="170" mass="19126">MTAMQRFQKLTPCLWFDDQAEAAAKFYCSIFDHSKITALTHYSKVGQEFHGRPEGSVMTVSFELDGHTFTGLNGGPVFKFNEAISFQVNCQNQEEVDHFWGNLSAGGPVQAQQCGWLKDQFGVSWQIVPVAFMHMMTDPDQTKVQRAMQAMFGMKKLDIAELERAFAGQS</sequence>
<dbReference type="KEGG" id="pfo:Pfl01_2166"/>
<organism evidence="2 3">
    <name type="scientific">Pseudomonas fluorescens (strain Pf0-1)</name>
    <dbReference type="NCBI Taxonomy" id="205922"/>
    <lineage>
        <taxon>Bacteria</taxon>
        <taxon>Pseudomonadati</taxon>
        <taxon>Pseudomonadota</taxon>
        <taxon>Gammaproteobacteria</taxon>
        <taxon>Pseudomonadales</taxon>
        <taxon>Pseudomonadaceae</taxon>
        <taxon>Pseudomonas</taxon>
    </lineage>
</organism>
<dbReference type="HOGENOM" id="CLU_046006_22_1_6"/>
<evidence type="ECO:0000313" key="3">
    <source>
        <dbReference type="Proteomes" id="UP000002704"/>
    </source>
</evidence>
<dbReference type="CDD" id="cd06588">
    <property type="entry name" value="PhnB_like"/>
    <property type="match status" value="1"/>
</dbReference>
<dbReference type="InterPro" id="IPR029068">
    <property type="entry name" value="Glyas_Bleomycin-R_OHBP_Dase"/>
</dbReference>
<dbReference type="Proteomes" id="UP000002704">
    <property type="component" value="Chromosome"/>
</dbReference>
<dbReference type="PANTHER" id="PTHR33990:SF2">
    <property type="entry name" value="PHNB-LIKE DOMAIN-CONTAINING PROTEIN"/>
    <property type="match status" value="1"/>
</dbReference>
<dbReference type="Pfam" id="PF06983">
    <property type="entry name" value="3-dmu-9_3-mt"/>
    <property type="match status" value="1"/>
</dbReference>
<dbReference type="AlphaFoldDB" id="Q3KE97"/>
<evidence type="ECO:0000313" key="2">
    <source>
        <dbReference type="EMBL" id="ABA73909.1"/>
    </source>
</evidence>
<dbReference type="PIRSF" id="PIRSF021700">
    <property type="entry name" value="3_dmu_93_MTrfase"/>
    <property type="match status" value="1"/>
</dbReference>
<dbReference type="InterPro" id="IPR028973">
    <property type="entry name" value="PhnB-like"/>
</dbReference>
<dbReference type="InterPro" id="IPR009725">
    <property type="entry name" value="3_dmu_93_MTrfase"/>
</dbReference>